<evidence type="ECO:0000256" key="1">
    <source>
        <dbReference type="ARBA" id="ARBA00004365"/>
    </source>
</evidence>
<keyword evidence="5" id="KW-0966">Cell projection</keyword>
<comment type="subcellular location">
    <subcellularLocation>
        <location evidence="1">Bacterial flagellum</location>
    </subcellularLocation>
</comment>
<dbReference type="SUPFAM" id="SSF64518">
    <property type="entry name" value="Phase 1 flagellin"/>
    <property type="match status" value="1"/>
</dbReference>
<dbReference type="Proteomes" id="UP000192738">
    <property type="component" value="Unassembled WGS sequence"/>
</dbReference>
<dbReference type="GO" id="GO:0005198">
    <property type="term" value="F:structural molecule activity"/>
    <property type="evidence" value="ECO:0007669"/>
    <property type="project" value="InterPro"/>
</dbReference>
<dbReference type="InterPro" id="IPR046358">
    <property type="entry name" value="Flagellin_C"/>
</dbReference>
<keyword evidence="5" id="KW-0969">Cilium</keyword>
<dbReference type="PANTHER" id="PTHR42792:SF2">
    <property type="entry name" value="FLAGELLIN"/>
    <property type="match status" value="1"/>
</dbReference>
<organism evidence="5 6">
    <name type="scientific">Sporomusa malonica</name>
    <dbReference type="NCBI Taxonomy" id="112901"/>
    <lineage>
        <taxon>Bacteria</taxon>
        <taxon>Bacillati</taxon>
        <taxon>Bacillota</taxon>
        <taxon>Negativicutes</taxon>
        <taxon>Selenomonadales</taxon>
        <taxon>Sporomusaceae</taxon>
        <taxon>Sporomusa</taxon>
    </lineage>
</organism>
<dbReference type="Gene3D" id="6.10.10.10">
    <property type="entry name" value="Flagellar export chaperone, C-terminal domain"/>
    <property type="match status" value="1"/>
</dbReference>
<feature type="non-terminal residue" evidence="5">
    <location>
        <position position="1"/>
    </location>
</feature>
<comment type="similarity">
    <text evidence="2">Belongs to the bacterial flagellin family.</text>
</comment>
<evidence type="ECO:0000313" key="6">
    <source>
        <dbReference type="Proteomes" id="UP000192738"/>
    </source>
</evidence>
<dbReference type="GO" id="GO:0009288">
    <property type="term" value="C:bacterial-type flagellum"/>
    <property type="evidence" value="ECO:0007669"/>
    <property type="project" value="UniProtKB-SubCell"/>
</dbReference>
<gene>
    <name evidence="5" type="ORF">SAMN04488500_102223</name>
</gene>
<dbReference type="EMBL" id="FWXI01000002">
    <property type="protein sequence ID" value="SMC39924.1"/>
    <property type="molecule type" value="Genomic_DNA"/>
</dbReference>
<keyword evidence="6" id="KW-1185">Reference proteome</keyword>
<keyword evidence="3" id="KW-0975">Bacterial flagellum</keyword>
<evidence type="ECO:0000259" key="4">
    <source>
        <dbReference type="Pfam" id="PF00700"/>
    </source>
</evidence>
<feature type="domain" description="Flagellin C-terminal" evidence="4">
    <location>
        <begin position="1"/>
        <end position="39"/>
    </location>
</feature>
<name>A0A1W1YUW9_9FIRM</name>
<dbReference type="InterPro" id="IPR042187">
    <property type="entry name" value="Flagellin_C_sub2"/>
</dbReference>
<proteinExistence type="inferred from homology"/>
<protein>
    <submittedName>
        <fullName evidence="5">Flagellin C-terminal helical region</fullName>
    </submittedName>
</protein>
<reference evidence="5 6" key="1">
    <citation type="submission" date="2017-04" db="EMBL/GenBank/DDBJ databases">
        <authorList>
            <person name="Afonso C.L."/>
            <person name="Miller P.J."/>
            <person name="Scott M.A."/>
            <person name="Spackman E."/>
            <person name="Goraichik I."/>
            <person name="Dimitrov K.M."/>
            <person name="Suarez D.L."/>
            <person name="Swayne D.E."/>
        </authorList>
    </citation>
    <scope>NUCLEOTIDE SEQUENCE [LARGE SCALE GENOMIC DNA]</scope>
    <source>
        <strain evidence="5 6">DSM 5090</strain>
    </source>
</reference>
<evidence type="ECO:0000313" key="5">
    <source>
        <dbReference type="EMBL" id="SMC39924.1"/>
    </source>
</evidence>
<evidence type="ECO:0000256" key="3">
    <source>
        <dbReference type="ARBA" id="ARBA00023143"/>
    </source>
</evidence>
<evidence type="ECO:0000256" key="2">
    <source>
        <dbReference type="ARBA" id="ARBA00005709"/>
    </source>
</evidence>
<dbReference type="InterPro" id="IPR001492">
    <property type="entry name" value="Flagellin"/>
</dbReference>
<dbReference type="STRING" id="112901.SAMN04488500_102223"/>
<keyword evidence="5" id="KW-0282">Flagellum</keyword>
<sequence length="40" mass="4472">DVDMAKEMTTFQKNNILNQAAQAMLAQANQQPQGVLQLLR</sequence>
<dbReference type="AlphaFoldDB" id="A0A1W1YUW9"/>
<accession>A0A1W1YUW9</accession>
<dbReference type="Pfam" id="PF00700">
    <property type="entry name" value="Flagellin_C"/>
    <property type="match status" value="1"/>
</dbReference>
<dbReference type="RefSeq" id="WP_281252341.1">
    <property type="nucleotide sequence ID" value="NZ_FWXI01000002.1"/>
</dbReference>
<dbReference type="PANTHER" id="PTHR42792">
    <property type="entry name" value="FLAGELLIN"/>
    <property type="match status" value="1"/>
</dbReference>